<name>A0ABQ9JHN2_9CUCU</name>
<accession>A0ABQ9JHN2</accession>
<comment type="caution">
    <text evidence="1">The sequence shown here is derived from an EMBL/GenBank/DDBJ whole genome shotgun (WGS) entry which is preliminary data.</text>
</comment>
<evidence type="ECO:0000313" key="1">
    <source>
        <dbReference type="EMBL" id="KAJ8977650.1"/>
    </source>
</evidence>
<keyword evidence="2" id="KW-1185">Reference proteome</keyword>
<dbReference type="EMBL" id="JAPWTJ010000523">
    <property type="protein sequence ID" value="KAJ8977650.1"/>
    <property type="molecule type" value="Genomic_DNA"/>
</dbReference>
<evidence type="ECO:0000313" key="2">
    <source>
        <dbReference type="Proteomes" id="UP001162164"/>
    </source>
</evidence>
<protein>
    <recommendedName>
        <fullName evidence="3">RNA-directed DNA polymerase</fullName>
    </recommendedName>
</protein>
<reference evidence="1" key="1">
    <citation type="journal article" date="2023" name="Insect Mol. Biol.">
        <title>Genome sequencing provides insights into the evolution of gene families encoding plant cell wall-degrading enzymes in longhorned beetles.</title>
        <authorList>
            <person name="Shin N.R."/>
            <person name="Okamura Y."/>
            <person name="Kirsch R."/>
            <person name="Pauchet Y."/>
        </authorList>
    </citation>
    <scope>NUCLEOTIDE SEQUENCE</scope>
    <source>
        <strain evidence="1">MMC_N1</strain>
    </source>
</reference>
<organism evidence="1 2">
    <name type="scientific">Molorchus minor</name>
    <dbReference type="NCBI Taxonomy" id="1323400"/>
    <lineage>
        <taxon>Eukaryota</taxon>
        <taxon>Metazoa</taxon>
        <taxon>Ecdysozoa</taxon>
        <taxon>Arthropoda</taxon>
        <taxon>Hexapoda</taxon>
        <taxon>Insecta</taxon>
        <taxon>Pterygota</taxon>
        <taxon>Neoptera</taxon>
        <taxon>Endopterygota</taxon>
        <taxon>Coleoptera</taxon>
        <taxon>Polyphaga</taxon>
        <taxon>Cucujiformia</taxon>
        <taxon>Chrysomeloidea</taxon>
        <taxon>Cerambycidae</taxon>
        <taxon>Lamiinae</taxon>
        <taxon>Monochamini</taxon>
        <taxon>Molorchus</taxon>
    </lineage>
</organism>
<sequence length="123" mass="14212">MAQSWFEQKSDPTKLLGITLDTTLNWECHIDKLCSQVSSQIFAMRQLRSSISDNNVMRVIYFAIIHSRITYGTALWGNASSAHKIFKLQKTAVRIVDAAGRNEHCRDLFKKYRILPLPCIYIY</sequence>
<dbReference type="Proteomes" id="UP001162164">
    <property type="component" value="Unassembled WGS sequence"/>
</dbReference>
<evidence type="ECO:0008006" key="3">
    <source>
        <dbReference type="Google" id="ProtNLM"/>
    </source>
</evidence>
<proteinExistence type="predicted"/>
<gene>
    <name evidence="1" type="ORF">NQ317_017094</name>
</gene>